<sequence>MEGMLARLQESAARDATAERNTGMFPEVLDAAIEKGNRSAKTCSVERFFSEVSLLFEKSLLSCEKPDPVGFVRVIDKVPDIIVDLHSVMQGARKSPTTAAAGPGRAFQN</sequence>
<accession>A0ABT2X4V6</accession>
<organism evidence="2 3">
    <name type="scientific">Albidovulum salinarum</name>
    <dbReference type="NCBI Taxonomy" id="2984153"/>
    <lineage>
        <taxon>Bacteria</taxon>
        <taxon>Pseudomonadati</taxon>
        <taxon>Pseudomonadota</taxon>
        <taxon>Alphaproteobacteria</taxon>
        <taxon>Rhodobacterales</taxon>
        <taxon>Paracoccaceae</taxon>
        <taxon>Albidovulum</taxon>
    </lineage>
</organism>
<proteinExistence type="predicted"/>
<dbReference type="Proteomes" id="UP001209535">
    <property type="component" value="Unassembled WGS sequence"/>
</dbReference>
<gene>
    <name evidence="2" type="ORF">OEZ60_13250</name>
</gene>
<evidence type="ECO:0000313" key="2">
    <source>
        <dbReference type="EMBL" id="MCU9848970.1"/>
    </source>
</evidence>
<reference evidence="2 3" key="1">
    <citation type="submission" date="2022-10" db="EMBL/GenBank/DDBJ databases">
        <title>Defluviimonas sp. nov., isolated from ocean surface sediments.</title>
        <authorList>
            <person name="He W."/>
            <person name="Wang L."/>
            <person name="Zhang D.-F."/>
        </authorList>
    </citation>
    <scope>NUCLEOTIDE SEQUENCE [LARGE SCALE GENOMIC DNA]</scope>
    <source>
        <strain evidence="2 3">WL0024</strain>
    </source>
</reference>
<evidence type="ECO:0000256" key="1">
    <source>
        <dbReference type="SAM" id="MobiDB-lite"/>
    </source>
</evidence>
<keyword evidence="3" id="KW-1185">Reference proteome</keyword>
<feature type="region of interest" description="Disordered" evidence="1">
    <location>
        <begin position="1"/>
        <end position="20"/>
    </location>
</feature>
<comment type="caution">
    <text evidence="2">The sequence shown here is derived from an EMBL/GenBank/DDBJ whole genome shotgun (WGS) entry which is preliminary data.</text>
</comment>
<evidence type="ECO:0000313" key="3">
    <source>
        <dbReference type="Proteomes" id="UP001209535"/>
    </source>
</evidence>
<protein>
    <submittedName>
        <fullName evidence="2">Uncharacterized protein</fullName>
    </submittedName>
</protein>
<dbReference type="RefSeq" id="WP_263336978.1">
    <property type="nucleotide sequence ID" value="NZ_JAOVQO010000012.1"/>
</dbReference>
<dbReference type="EMBL" id="JAOVQO010000012">
    <property type="protein sequence ID" value="MCU9848970.1"/>
    <property type="molecule type" value="Genomic_DNA"/>
</dbReference>
<name>A0ABT2X4V6_9RHOB</name>